<comment type="caution">
    <text evidence="5">The sequence shown here is derived from an EMBL/GenBank/DDBJ whole genome shotgun (WGS) entry which is preliminary data.</text>
</comment>
<accession>A0AAD8RYV8</accession>
<evidence type="ECO:0000256" key="1">
    <source>
        <dbReference type="ARBA" id="ARBA00002668"/>
    </source>
</evidence>
<dbReference type="PROSITE" id="PS50097">
    <property type="entry name" value="BTB"/>
    <property type="match status" value="1"/>
</dbReference>
<evidence type="ECO:0000256" key="3">
    <source>
        <dbReference type="ARBA" id="ARBA00022786"/>
    </source>
</evidence>
<dbReference type="InterPro" id="IPR000210">
    <property type="entry name" value="BTB/POZ_dom"/>
</dbReference>
<dbReference type="AlphaFoldDB" id="A0AAD8RYV8"/>
<dbReference type="GO" id="GO:0005634">
    <property type="term" value="C:nucleus"/>
    <property type="evidence" value="ECO:0007669"/>
    <property type="project" value="TreeGrafter"/>
</dbReference>
<dbReference type="PANTHER" id="PTHR46336">
    <property type="entry name" value="OS02G0260700 PROTEIN"/>
    <property type="match status" value="1"/>
</dbReference>
<dbReference type="SUPFAM" id="SSF54695">
    <property type="entry name" value="POZ domain"/>
    <property type="match status" value="1"/>
</dbReference>
<keyword evidence="6" id="KW-1185">Reference proteome</keyword>
<evidence type="ECO:0000313" key="5">
    <source>
        <dbReference type="EMBL" id="KAK1642666.1"/>
    </source>
</evidence>
<proteinExistence type="predicted"/>
<name>A0AAD8RYV8_LOLMU</name>
<dbReference type="InterPro" id="IPR045890">
    <property type="entry name" value="POB1-like"/>
</dbReference>
<evidence type="ECO:0000256" key="2">
    <source>
        <dbReference type="ARBA" id="ARBA00004906"/>
    </source>
</evidence>
<keyword evidence="3" id="KW-0833">Ubl conjugation pathway</keyword>
<dbReference type="Gene3D" id="3.30.710.10">
    <property type="entry name" value="Potassium Channel Kv1.1, Chain A"/>
    <property type="match status" value="1"/>
</dbReference>
<dbReference type="Pfam" id="PF07707">
    <property type="entry name" value="BACK"/>
    <property type="match status" value="1"/>
</dbReference>
<dbReference type="FunFam" id="3.30.710.10:FF:000106">
    <property type="entry name" value="BTB/POZ domain-containing protein POB1"/>
    <property type="match status" value="1"/>
</dbReference>
<dbReference type="PANTHER" id="PTHR46336:SF21">
    <property type="entry name" value="OS02G0260700 PROTEIN"/>
    <property type="match status" value="1"/>
</dbReference>
<comment type="function">
    <text evidence="1">May act as a substrate-specific adapter of an E3 ubiquitin-protein ligase complex (CUL3-RBX1-BTB) which mediates the ubiquitination and subsequent proteasomal degradation of target proteins.</text>
</comment>
<protein>
    <recommendedName>
        <fullName evidence="4">BTB domain-containing protein</fullName>
    </recommendedName>
</protein>
<evidence type="ECO:0000313" key="6">
    <source>
        <dbReference type="Proteomes" id="UP001231189"/>
    </source>
</evidence>
<sequence>MDGAEGPTAAGSETGLELSCGGFDFAFNSQNFSDRVLRLEIVAGGSSGDVVAGGSLAGSERGRNEEEFYRILGVTFMNTSLIELHACIGPWMQLILRVKTMYINSAILAARSPFFLKLFSNGMKESDQTCPTLRIADSDENALIELLSFMYSGKLTTTEPTFLLDILMAADKFEVVSCMRHCCQLLRSLPLTTESALLYLDHPYSLSMAAEVQLLKGAAKEFLANKYRDYNKFQLDMMNISLAGIEAILSSSDLHVEYEDQLFYLMLKWARVRYPELEERREILSSHLLPLVRFSHMTYRAFQRILTCTDNDIDHEQVTKLITGVLLCKAYPAHKPGALAACATSCLPVAERAYKYRHLKVVVFDKPRPQVIAYMDLKREECAQLLLSQHIFSQPLHVAGQCFVLMARCNNHEQSGSYRFGLFLWFNPVLKGSRRVTVDYEFASRTMPSRQFVSKLNASHTFTDDVAAGHSDLFSVPWSTFMADDGFFIDGVLHLRLDLTVVGQMEPQT</sequence>
<dbReference type="InterPro" id="IPR011333">
    <property type="entry name" value="SKP1/BTB/POZ_sf"/>
</dbReference>
<dbReference type="InterPro" id="IPR011705">
    <property type="entry name" value="BACK"/>
</dbReference>
<reference evidence="5" key="1">
    <citation type="submission" date="2023-07" db="EMBL/GenBank/DDBJ databases">
        <title>A chromosome-level genome assembly of Lolium multiflorum.</title>
        <authorList>
            <person name="Chen Y."/>
            <person name="Copetti D."/>
            <person name="Kolliker R."/>
            <person name="Studer B."/>
        </authorList>
    </citation>
    <scope>NUCLEOTIDE SEQUENCE</scope>
    <source>
        <strain evidence="5">02402/16</strain>
        <tissue evidence="5">Leaf</tissue>
    </source>
</reference>
<dbReference type="Gene3D" id="1.25.40.420">
    <property type="match status" value="1"/>
</dbReference>
<evidence type="ECO:0000259" key="4">
    <source>
        <dbReference type="PROSITE" id="PS50097"/>
    </source>
</evidence>
<organism evidence="5 6">
    <name type="scientific">Lolium multiflorum</name>
    <name type="common">Italian ryegrass</name>
    <name type="synonym">Lolium perenne subsp. multiflorum</name>
    <dbReference type="NCBI Taxonomy" id="4521"/>
    <lineage>
        <taxon>Eukaryota</taxon>
        <taxon>Viridiplantae</taxon>
        <taxon>Streptophyta</taxon>
        <taxon>Embryophyta</taxon>
        <taxon>Tracheophyta</taxon>
        <taxon>Spermatophyta</taxon>
        <taxon>Magnoliopsida</taxon>
        <taxon>Liliopsida</taxon>
        <taxon>Poales</taxon>
        <taxon>Poaceae</taxon>
        <taxon>BOP clade</taxon>
        <taxon>Pooideae</taxon>
        <taxon>Poodae</taxon>
        <taxon>Poeae</taxon>
        <taxon>Poeae Chloroplast Group 2 (Poeae type)</taxon>
        <taxon>Loliodinae</taxon>
        <taxon>Loliinae</taxon>
        <taxon>Lolium</taxon>
    </lineage>
</organism>
<dbReference type="FunFam" id="1.25.40.420:FF:000008">
    <property type="entry name" value="BTB/POZ domain-containing protein POB1"/>
    <property type="match status" value="1"/>
</dbReference>
<comment type="pathway">
    <text evidence="2">Protein modification; protein ubiquitination.</text>
</comment>
<dbReference type="EMBL" id="JAUUTY010000004">
    <property type="protein sequence ID" value="KAK1642666.1"/>
    <property type="molecule type" value="Genomic_DNA"/>
</dbReference>
<dbReference type="Pfam" id="PF00651">
    <property type="entry name" value="BTB"/>
    <property type="match status" value="1"/>
</dbReference>
<gene>
    <name evidence="5" type="ORF">QYE76_060471</name>
</gene>
<dbReference type="Proteomes" id="UP001231189">
    <property type="component" value="Unassembled WGS sequence"/>
</dbReference>
<dbReference type="SMART" id="SM00225">
    <property type="entry name" value="BTB"/>
    <property type="match status" value="1"/>
</dbReference>
<dbReference type="CDD" id="cd18186">
    <property type="entry name" value="BTB_POZ_ZBTB_KLHL-like"/>
    <property type="match status" value="1"/>
</dbReference>
<dbReference type="GO" id="GO:0010114">
    <property type="term" value="P:response to red light"/>
    <property type="evidence" value="ECO:0007669"/>
    <property type="project" value="TreeGrafter"/>
</dbReference>
<feature type="domain" description="BTB" evidence="4">
    <location>
        <begin position="94"/>
        <end position="159"/>
    </location>
</feature>